<comment type="caution">
    <text evidence="3">The sequence shown here is derived from an EMBL/GenBank/DDBJ whole genome shotgun (WGS) entry which is preliminary data.</text>
</comment>
<dbReference type="Proteomes" id="UP000838672">
    <property type="component" value="Unassembled WGS sequence"/>
</dbReference>
<name>A0ABM8ZXD9_9VIBR</name>
<sequence length="256" mass="27499">MQQTDAIYQHYLTIALAQPSILDGQVSSNLHSHLDYIAAAASHRCDLVVFPELSLTGYLLEHAASLALNLQSPEVEQLKQAATRHQLVVLAGGFFDCGGDKPVIGTLICRPCGHVDLYAKQHLHPGEALFCQPGKDHFTLAIKDVHIALAVCADFTEPKHPQHAINVATDLYLASALISPQGYGVDSALLAGIAKQYQLPVLLSNHISKTGGWQGCGQSGFWLANGESQQASQEAGMMLCYFTSQGMHGQEMGLLA</sequence>
<evidence type="ECO:0000256" key="1">
    <source>
        <dbReference type="ARBA" id="ARBA00022801"/>
    </source>
</evidence>
<evidence type="ECO:0000313" key="4">
    <source>
        <dbReference type="Proteomes" id="UP000838672"/>
    </source>
</evidence>
<dbReference type="PANTHER" id="PTHR43674:SF2">
    <property type="entry name" value="BETA-UREIDOPROPIONASE"/>
    <property type="match status" value="1"/>
</dbReference>
<keyword evidence="4" id="KW-1185">Reference proteome</keyword>
<keyword evidence="3" id="KW-0436">Ligase</keyword>
<feature type="domain" description="CN hydrolase" evidence="2">
    <location>
        <begin position="12"/>
        <end position="256"/>
    </location>
</feature>
<evidence type="ECO:0000259" key="2">
    <source>
        <dbReference type="PROSITE" id="PS50263"/>
    </source>
</evidence>
<reference evidence="3" key="1">
    <citation type="submission" date="2021-11" db="EMBL/GenBank/DDBJ databases">
        <authorList>
            <person name="Rodrigo-Torres L."/>
            <person name="Arahal R. D."/>
            <person name="Lucena T."/>
        </authorList>
    </citation>
    <scope>NUCLEOTIDE SEQUENCE</scope>
    <source>
        <strain evidence="3">CECT 7929</strain>
    </source>
</reference>
<dbReference type="InterPro" id="IPR050345">
    <property type="entry name" value="Aliph_Amidase/BUP"/>
</dbReference>
<dbReference type="CDD" id="cd07197">
    <property type="entry name" value="nitrilase"/>
    <property type="match status" value="1"/>
</dbReference>
<keyword evidence="1" id="KW-0378">Hydrolase</keyword>
<accession>A0ABM8ZXD9</accession>
<dbReference type="PANTHER" id="PTHR43674">
    <property type="entry name" value="NITRILASE C965.09-RELATED"/>
    <property type="match status" value="1"/>
</dbReference>
<protein>
    <submittedName>
        <fullName evidence="3">Glutamine-dependent NAD(+) synthetase</fullName>
        <ecNumber evidence="3">6.3.5.1</ecNumber>
    </submittedName>
</protein>
<dbReference type="GO" id="GO:0003952">
    <property type="term" value="F:NAD+ synthase (glutamine-hydrolyzing) activity"/>
    <property type="evidence" value="ECO:0007669"/>
    <property type="project" value="UniProtKB-EC"/>
</dbReference>
<dbReference type="Gene3D" id="3.60.110.10">
    <property type="entry name" value="Carbon-nitrogen hydrolase"/>
    <property type="match status" value="1"/>
</dbReference>
<dbReference type="InterPro" id="IPR003010">
    <property type="entry name" value="C-N_Hydrolase"/>
</dbReference>
<dbReference type="Pfam" id="PF00795">
    <property type="entry name" value="CN_hydrolase"/>
    <property type="match status" value="1"/>
</dbReference>
<evidence type="ECO:0000313" key="3">
    <source>
        <dbReference type="EMBL" id="CAH0535270.1"/>
    </source>
</evidence>
<gene>
    <name evidence="3" type="primary">nadE_1</name>
    <name evidence="3" type="ORF">VST7929_02900</name>
</gene>
<dbReference type="RefSeq" id="WP_237468136.1">
    <property type="nucleotide sequence ID" value="NZ_CAKLDI010000002.1"/>
</dbReference>
<organism evidence="3 4">
    <name type="scientific">Vibrio stylophorae</name>
    <dbReference type="NCBI Taxonomy" id="659351"/>
    <lineage>
        <taxon>Bacteria</taxon>
        <taxon>Pseudomonadati</taxon>
        <taxon>Pseudomonadota</taxon>
        <taxon>Gammaproteobacteria</taxon>
        <taxon>Vibrionales</taxon>
        <taxon>Vibrionaceae</taxon>
        <taxon>Vibrio</taxon>
    </lineage>
</organism>
<dbReference type="EC" id="6.3.5.1" evidence="3"/>
<proteinExistence type="predicted"/>
<dbReference type="SUPFAM" id="SSF56317">
    <property type="entry name" value="Carbon-nitrogen hydrolase"/>
    <property type="match status" value="1"/>
</dbReference>
<dbReference type="EMBL" id="CAKLDI010000002">
    <property type="protein sequence ID" value="CAH0535270.1"/>
    <property type="molecule type" value="Genomic_DNA"/>
</dbReference>
<dbReference type="PROSITE" id="PS50263">
    <property type="entry name" value="CN_HYDROLASE"/>
    <property type="match status" value="1"/>
</dbReference>
<dbReference type="InterPro" id="IPR036526">
    <property type="entry name" value="C-N_Hydrolase_sf"/>
</dbReference>